<protein>
    <submittedName>
        <fullName evidence="2">Acyl-CoA dehydrogenase</fullName>
    </submittedName>
</protein>
<dbReference type="Pfam" id="PF13452">
    <property type="entry name" value="FAS1_DH_region"/>
    <property type="match status" value="1"/>
</dbReference>
<dbReference type="PANTHER" id="PTHR28152">
    <property type="entry name" value="HYDROXYACYL-THIOESTER DEHYDRATASE TYPE 2, MITOCHONDRIAL"/>
    <property type="match status" value="1"/>
</dbReference>
<dbReference type="InterPro" id="IPR052741">
    <property type="entry name" value="Mitochondrial_HTD2"/>
</dbReference>
<dbReference type="SUPFAM" id="SSF54637">
    <property type="entry name" value="Thioesterase/thiol ester dehydrase-isomerase"/>
    <property type="match status" value="2"/>
</dbReference>
<evidence type="ECO:0000259" key="1">
    <source>
        <dbReference type="Pfam" id="PF13452"/>
    </source>
</evidence>
<comment type="caution">
    <text evidence="2">The sequence shown here is derived from an EMBL/GenBank/DDBJ whole genome shotgun (WGS) entry which is preliminary data.</text>
</comment>
<feature type="domain" description="FAS1-like dehydratase" evidence="1">
    <location>
        <begin position="103"/>
        <end position="160"/>
    </location>
</feature>
<evidence type="ECO:0000313" key="3">
    <source>
        <dbReference type="Proteomes" id="UP000319255"/>
    </source>
</evidence>
<organism evidence="2 3">
    <name type="scientific">Amaricoccus solimangrovi</name>
    <dbReference type="NCBI Taxonomy" id="2589815"/>
    <lineage>
        <taxon>Bacteria</taxon>
        <taxon>Pseudomonadati</taxon>
        <taxon>Pseudomonadota</taxon>
        <taxon>Alphaproteobacteria</taxon>
        <taxon>Rhodobacterales</taxon>
        <taxon>Paracoccaceae</taxon>
        <taxon>Amaricoccus</taxon>
    </lineage>
</organism>
<proteinExistence type="predicted"/>
<dbReference type="Gene3D" id="3.10.129.10">
    <property type="entry name" value="Hotdog Thioesterase"/>
    <property type="match status" value="1"/>
</dbReference>
<dbReference type="EMBL" id="VFRP01000019">
    <property type="protein sequence ID" value="TPE48800.1"/>
    <property type="molecule type" value="Genomic_DNA"/>
</dbReference>
<sequence length="310" mass="33451">MCHCARPARAAILPPPPGASRRRPGTVPEMEIAPADVAGWIGRSETAEDDATPLLARRMAGLLDRDAPEAGEVWPHCWIWALFWPALRHDATGPDGHAARGGFLPPIDLPRRMWGGSRILVETPIRVGEHVSRRSTITKVAEKSGRTGRLCFVTVEHRLTAGGAARLTEIQTIAYRGAAGAAAAPAEPGPGPDFEPMWRRRITPDAVLLYQYSAATFNTHRIHYDHPYATGVEGYPGLVVHGPLTATMLMELLGANLPAAMPRDFQVTALRPLYAPAPFDLVGRVDGDAFRLLALTGDGHPAMRIEGTLG</sequence>
<dbReference type="AlphaFoldDB" id="A0A501WK88"/>
<name>A0A501WK88_9RHOB</name>
<dbReference type="PANTHER" id="PTHR28152:SF1">
    <property type="entry name" value="HYDROXYACYL-THIOESTER DEHYDRATASE TYPE 2, MITOCHONDRIAL"/>
    <property type="match status" value="1"/>
</dbReference>
<dbReference type="Proteomes" id="UP000319255">
    <property type="component" value="Unassembled WGS sequence"/>
</dbReference>
<dbReference type="OrthoDB" id="7183822at2"/>
<gene>
    <name evidence="2" type="ORF">FJM51_16435</name>
</gene>
<dbReference type="InterPro" id="IPR029069">
    <property type="entry name" value="HotDog_dom_sf"/>
</dbReference>
<dbReference type="GO" id="GO:0019171">
    <property type="term" value="F:(3R)-hydroxyacyl-[acyl-carrier-protein] dehydratase activity"/>
    <property type="evidence" value="ECO:0007669"/>
    <property type="project" value="TreeGrafter"/>
</dbReference>
<reference evidence="2 3" key="1">
    <citation type="submission" date="2019-06" db="EMBL/GenBank/DDBJ databases">
        <title>A novel bacterium of genus Amaricoccus, isolated from marine sediment.</title>
        <authorList>
            <person name="Huang H."/>
            <person name="Mo K."/>
            <person name="Hu Y."/>
        </authorList>
    </citation>
    <scope>NUCLEOTIDE SEQUENCE [LARGE SCALE GENOMIC DNA]</scope>
    <source>
        <strain evidence="2 3">HB172011</strain>
    </source>
</reference>
<keyword evidence="3" id="KW-1185">Reference proteome</keyword>
<dbReference type="InterPro" id="IPR039569">
    <property type="entry name" value="FAS1-like_DH_region"/>
</dbReference>
<evidence type="ECO:0000313" key="2">
    <source>
        <dbReference type="EMBL" id="TPE48800.1"/>
    </source>
</evidence>
<accession>A0A501WK88</accession>